<accession>A0A2R6WVT7</accession>
<proteinExistence type="predicted"/>
<reference evidence="2" key="1">
    <citation type="journal article" date="2017" name="Cell">
        <title>Insights into land plant evolution garnered from the Marchantia polymorpha genome.</title>
        <authorList>
            <person name="Bowman J.L."/>
            <person name="Kohchi T."/>
            <person name="Yamato K.T."/>
            <person name="Jenkins J."/>
            <person name="Shu S."/>
            <person name="Ishizaki K."/>
            <person name="Yamaoka S."/>
            <person name="Nishihama R."/>
            <person name="Nakamura Y."/>
            <person name="Berger F."/>
            <person name="Adam C."/>
            <person name="Aki S.S."/>
            <person name="Althoff F."/>
            <person name="Araki T."/>
            <person name="Arteaga-Vazquez M.A."/>
            <person name="Balasubrmanian S."/>
            <person name="Barry K."/>
            <person name="Bauer D."/>
            <person name="Boehm C.R."/>
            <person name="Briginshaw L."/>
            <person name="Caballero-Perez J."/>
            <person name="Catarino B."/>
            <person name="Chen F."/>
            <person name="Chiyoda S."/>
            <person name="Chovatia M."/>
            <person name="Davies K.M."/>
            <person name="Delmans M."/>
            <person name="Demura T."/>
            <person name="Dierschke T."/>
            <person name="Dolan L."/>
            <person name="Dorantes-Acosta A.E."/>
            <person name="Eklund D.M."/>
            <person name="Florent S.N."/>
            <person name="Flores-Sandoval E."/>
            <person name="Fujiyama A."/>
            <person name="Fukuzawa H."/>
            <person name="Galik B."/>
            <person name="Grimanelli D."/>
            <person name="Grimwood J."/>
            <person name="Grossniklaus U."/>
            <person name="Hamada T."/>
            <person name="Haseloff J."/>
            <person name="Hetherington A.J."/>
            <person name="Higo A."/>
            <person name="Hirakawa Y."/>
            <person name="Hundley H.N."/>
            <person name="Ikeda Y."/>
            <person name="Inoue K."/>
            <person name="Inoue S.I."/>
            <person name="Ishida S."/>
            <person name="Jia Q."/>
            <person name="Kakita M."/>
            <person name="Kanazawa T."/>
            <person name="Kawai Y."/>
            <person name="Kawashima T."/>
            <person name="Kennedy M."/>
            <person name="Kinose K."/>
            <person name="Kinoshita T."/>
            <person name="Kohara Y."/>
            <person name="Koide E."/>
            <person name="Komatsu K."/>
            <person name="Kopischke S."/>
            <person name="Kubo M."/>
            <person name="Kyozuka J."/>
            <person name="Lagercrantz U."/>
            <person name="Lin S.S."/>
            <person name="Lindquist E."/>
            <person name="Lipzen A.M."/>
            <person name="Lu C.W."/>
            <person name="De Luna E."/>
            <person name="Martienssen R.A."/>
            <person name="Minamino N."/>
            <person name="Mizutani M."/>
            <person name="Mizutani M."/>
            <person name="Mochizuki N."/>
            <person name="Monte I."/>
            <person name="Mosher R."/>
            <person name="Nagasaki H."/>
            <person name="Nakagami H."/>
            <person name="Naramoto S."/>
            <person name="Nishitani K."/>
            <person name="Ohtani M."/>
            <person name="Okamoto T."/>
            <person name="Okumura M."/>
            <person name="Phillips J."/>
            <person name="Pollak B."/>
            <person name="Reinders A."/>
            <person name="Rovekamp M."/>
            <person name="Sano R."/>
            <person name="Sawa S."/>
            <person name="Schmid M.W."/>
            <person name="Shirakawa M."/>
            <person name="Solano R."/>
            <person name="Spunde A."/>
            <person name="Suetsugu N."/>
            <person name="Sugano S."/>
            <person name="Sugiyama A."/>
            <person name="Sun R."/>
            <person name="Suzuki Y."/>
            <person name="Takenaka M."/>
            <person name="Takezawa D."/>
            <person name="Tomogane H."/>
            <person name="Tsuzuki M."/>
            <person name="Ueda T."/>
            <person name="Umeda M."/>
            <person name="Ward J.M."/>
            <person name="Watanabe Y."/>
            <person name="Yazaki K."/>
            <person name="Yokoyama R."/>
            <person name="Yoshitake Y."/>
            <person name="Yotsui I."/>
            <person name="Zachgo S."/>
            <person name="Schmutz J."/>
        </authorList>
    </citation>
    <scope>NUCLEOTIDE SEQUENCE [LARGE SCALE GENOMIC DNA]</scope>
    <source>
        <strain evidence="2">Tak-1</strain>
    </source>
</reference>
<evidence type="ECO:0000313" key="1">
    <source>
        <dbReference type="EMBL" id="PTQ37968.1"/>
    </source>
</evidence>
<keyword evidence="2" id="KW-1185">Reference proteome</keyword>
<protein>
    <submittedName>
        <fullName evidence="1">Uncharacterized protein</fullName>
    </submittedName>
</protein>
<sequence length="107" mass="12045">MSCRAPWRKLLLDPILWKIANAQHIRVRVSQVKGCFLAASDGKRRKLSSPKSTQVTGTLDMQSLSQRMGQSGGGFSHLVRFFWNPPSKGQALKFHHENIESDLWTGP</sequence>
<dbReference type="AlphaFoldDB" id="A0A2R6WVT7"/>
<dbReference type="EMBL" id="KZ772726">
    <property type="protein sequence ID" value="PTQ37968.1"/>
    <property type="molecule type" value="Genomic_DNA"/>
</dbReference>
<organism evidence="1 2">
    <name type="scientific">Marchantia polymorpha</name>
    <name type="common">Common liverwort</name>
    <name type="synonym">Marchantia aquatica</name>
    <dbReference type="NCBI Taxonomy" id="3197"/>
    <lineage>
        <taxon>Eukaryota</taxon>
        <taxon>Viridiplantae</taxon>
        <taxon>Streptophyta</taxon>
        <taxon>Embryophyta</taxon>
        <taxon>Marchantiophyta</taxon>
        <taxon>Marchantiopsida</taxon>
        <taxon>Marchantiidae</taxon>
        <taxon>Marchantiales</taxon>
        <taxon>Marchantiaceae</taxon>
        <taxon>Marchantia</taxon>
    </lineage>
</organism>
<evidence type="ECO:0000313" key="2">
    <source>
        <dbReference type="Proteomes" id="UP000244005"/>
    </source>
</evidence>
<dbReference type="Proteomes" id="UP000244005">
    <property type="component" value="Unassembled WGS sequence"/>
</dbReference>
<dbReference type="Gramene" id="Mp4g16120.1">
    <property type="protein sequence ID" value="Mp4g16120.1.cds1"/>
    <property type="gene ID" value="Mp4g16120"/>
</dbReference>
<name>A0A2R6WVT7_MARPO</name>
<dbReference type="OrthoDB" id="10552901at2759"/>
<gene>
    <name evidence="1" type="ORF">MARPO_0054s0077</name>
</gene>